<gene>
    <name evidence="2" type="ORF">Poly24_19820</name>
</gene>
<name>A0A518JRU9_9BACT</name>
<protein>
    <submittedName>
        <fullName evidence="2">Uncharacterized protein</fullName>
    </submittedName>
</protein>
<feature type="signal peptide" evidence="1">
    <location>
        <begin position="1"/>
        <end position="26"/>
    </location>
</feature>
<evidence type="ECO:0000313" key="3">
    <source>
        <dbReference type="Proteomes" id="UP000315082"/>
    </source>
</evidence>
<reference evidence="2 3" key="1">
    <citation type="submission" date="2019-02" db="EMBL/GenBank/DDBJ databases">
        <title>Deep-cultivation of Planctomycetes and their phenomic and genomic characterization uncovers novel biology.</title>
        <authorList>
            <person name="Wiegand S."/>
            <person name="Jogler M."/>
            <person name="Boedeker C."/>
            <person name="Pinto D."/>
            <person name="Vollmers J."/>
            <person name="Rivas-Marin E."/>
            <person name="Kohn T."/>
            <person name="Peeters S.H."/>
            <person name="Heuer A."/>
            <person name="Rast P."/>
            <person name="Oberbeckmann S."/>
            <person name="Bunk B."/>
            <person name="Jeske O."/>
            <person name="Meyerdierks A."/>
            <person name="Storesund J.E."/>
            <person name="Kallscheuer N."/>
            <person name="Luecker S."/>
            <person name="Lage O.M."/>
            <person name="Pohl T."/>
            <person name="Merkel B.J."/>
            <person name="Hornburger P."/>
            <person name="Mueller R.-W."/>
            <person name="Bruemmer F."/>
            <person name="Labrenz M."/>
            <person name="Spormann A.M."/>
            <person name="Op den Camp H."/>
            <person name="Overmann J."/>
            <person name="Amann R."/>
            <person name="Jetten M.S.M."/>
            <person name="Mascher T."/>
            <person name="Medema M.H."/>
            <person name="Devos D.P."/>
            <person name="Kaster A.-K."/>
            <person name="Ovreas L."/>
            <person name="Rohde M."/>
            <person name="Galperin M.Y."/>
            <person name="Jogler C."/>
        </authorList>
    </citation>
    <scope>NUCLEOTIDE SEQUENCE [LARGE SCALE GENOMIC DNA]</scope>
    <source>
        <strain evidence="2 3">Poly24</strain>
    </source>
</reference>
<feature type="chain" id="PRO_5022046104" evidence="1">
    <location>
        <begin position="27"/>
        <end position="501"/>
    </location>
</feature>
<keyword evidence="1" id="KW-0732">Signal</keyword>
<dbReference type="EMBL" id="CP036348">
    <property type="protein sequence ID" value="QDV68273.1"/>
    <property type="molecule type" value="Genomic_DNA"/>
</dbReference>
<dbReference type="AlphaFoldDB" id="A0A518JRU9"/>
<keyword evidence="3" id="KW-1185">Reference proteome</keyword>
<evidence type="ECO:0000256" key="1">
    <source>
        <dbReference type="SAM" id="SignalP"/>
    </source>
</evidence>
<evidence type="ECO:0000313" key="2">
    <source>
        <dbReference type="EMBL" id="QDV68273.1"/>
    </source>
</evidence>
<organism evidence="2 3">
    <name type="scientific">Rosistilla carotiformis</name>
    <dbReference type="NCBI Taxonomy" id="2528017"/>
    <lineage>
        <taxon>Bacteria</taxon>
        <taxon>Pseudomonadati</taxon>
        <taxon>Planctomycetota</taxon>
        <taxon>Planctomycetia</taxon>
        <taxon>Pirellulales</taxon>
        <taxon>Pirellulaceae</taxon>
        <taxon>Rosistilla</taxon>
    </lineage>
</organism>
<dbReference type="Proteomes" id="UP000315082">
    <property type="component" value="Chromosome"/>
</dbReference>
<accession>A0A518JRU9</accession>
<dbReference type="KEGG" id="rcf:Poly24_19820"/>
<proteinExistence type="predicted"/>
<dbReference type="RefSeq" id="WP_231753551.1">
    <property type="nucleotide sequence ID" value="NZ_CP036348.1"/>
</dbReference>
<sequence length="501" mass="52566" precursor="true">MQIQALTTTGLCLGLMWALLTTKAEAQMPSMQGYPPMVSQTSFMVPENMSPGVSQAMYQPTGQQPPGAVAQVGFCNLAGGGACDSGCDGYCGCSGGGGCSGGCCGGCGCGGGPGGLIGQICQGGALNGLQNLCLFCRGSGCSVCQAPNNAGSLLGCLGILAPYTEAGLCAQRWYDFQAEVMFLSMNGSSTNQALTSFGQGVANPTTGVVDANIVLGTDSASFNELAPGFRLTASMMFGAGGNIEATYFGSQHFSQSASYVDPTNTLYSAFSNFGTAPSGGFDDTDQSAIQSLVNKSDIHSGEVNYRRRWVGPYCRFQGSWLLGFRYFDVDEVFNYEARDAIDSAAAMTQPDFFSSATQTRNALVGAQLGGDLWWNVHPGINLGVGWKGGIFGNRAEQDTAIRSNSINNLGVSQLWETASDSTTALMSELQARLAYRLSYSWTFTAAYWFIGVDGLALGAGNINTSQASQLFSNPAVPRDVSINIDDSITMHGFSVGLEYLW</sequence>